<comment type="caution">
    <text evidence="5">The sequence shown here is derived from an EMBL/GenBank/DDBJ whole genome shotgun (WGS) entry which is preliminary data.</text>
</comment>
<reference evidence="5 6" key="1">
    <citation type="submission" date="2013-09" db="EMBL/GenBank/DDBJ databases">
        <title>Whole genome sequencing of Halarchaeum acidiphilum strain MH1-52-1.</title>
        <authorList>
            <person name="Shimane Y."/>
            <person name="Minegishi H."/>
            <person name="Nishi S."/>
            <person name="Echigo A."/>
            <person name="Shuto A."/>
            <person name="Konishi M."/>
            <person name="Ito T."/>
            <person name="Ohkuma M."/>
            <person name="Ohta Y."/>
            <person name="Nagano Y."/>
            <person name="Tsubouchi T."/>
            <person name="Mori K."/>
            <person name="Usui K."/>
            <person name="Kamekura M."/>
            <person name="Usami R."/>
            <person name="Takaki Y."/>
            <person name="Hatada Y."/>
        </authorList>
    </citation>
    <scope>NUCLEOTIDE SEQUENCE [LARGE SCALE GENOMIC DNA]</scope>
    <source>
        <strain evidence="5 6">JCM 16109</strain>
    </source>
</reference>
<comment type="similarity">
    <text evidence="1">Belongs to the UbiD family.</text>
</comment>
<dbReference type="GO" id="GO:0006744">
    <property type="term" value="P:ubiquinone biosynthetic process"/>
    <property type="evidence" value="ECO:0007669"/>
    <property type="project" value="TreeGrafter"/>
</dbReference>
<dbReference type="Pfam" id="PF20695">
    <property type="entry name" value="UbiD_N"/>
    <property type="match status" value="1"/>
</dbReference>
<dbReference type="InterPro" id="IPR002830">
    <property type="entry name" value="UbiD"/>
</dbReference>
<dbReference type="InterPro" id="IPR049383">
    <property type="entry name" value="UbiD-like_N"/>
</dbReference>
<evidence type="ECO:0000256" key="1">
    <source>
        <dbReference type="ARBA" id="ARBA00010021"/>
    </source>
</evidence>
<feature type="domain" description="3-octaprenyl-4-hydroxybenzoate carboxy-lyase-like N-terminal" evidence="3">
    <location>
        <begin position="11"/>
        <end position="92"/>
    </location>
</feature>
<dbReference type="NCBIfam" id="TIGR00148">
    <property type="entry name" value="UbiD family decarboxylase"/>
    <property type="match status" value="1"/>
</dbReference>
<accession>U2YWG9</accession>
<dbReference type="GO" id="GO:0008694">
    <property type="term" value="F:4-hydroxy-3-polyprenylbenzoate decarboxylase activity"/>
    <property type="evidence" value="ECO:0007669"/>
    <property type="project" value="TreeGrafter"/>
</dbReference>
<organism evidence="5 6">
    <name type="scientific">Halarchaeum acidiphilum MH1-52-1</name>
    <dbReference type="NCBI Taxonomy" id="1261545"/>
    <lineage>
        <taxon>Archaea</taxon>
        <taxon>Methanobacteriati</taxon>
        <taxon>Methanobacteriota</taxon>
        <taxon>Stenosarchaea group</taxon>
        <taxon>Halobacteria</taxon>
        <taxon>Halobacteriales</taxon>
        <taxon>Halobacteriaceae</taxon>
    </lineage>
</organism>
<dbReference type="PANTHER" id="PTHR30108">
    <property type="entry name" value="3-OCTAPRENYL-4-HYDROXYBENZOATE CARBOXY-LYASE-RELATED"/>
    <property type="match status" value="1"/>
</dbReference>
<evidence type="ECO:0000259" key="2">
    <source>
        <dbReference type="Pfam" id="PF01977"/>
    </source>
</evidence>
<dbReference type="Gene3D" id="3.40.1670.10">
    <property type="entry name" value="UbiD C-terminal domain-like"/>
    <property type="match status" value="1"/>
</dbReference>
<proteinExistence type="inferred from homology"/>
<dbReference type="eggNOG" id="arCOG01671">
    <property type="taxonomic scope" value="Archaea"/>
</dbReference>
<dbReference type="PANTHER" id="PTHR30108:SF17">
    <property type="entry name" value="FERULIC ACID DECARBOXYLASE 1"/>
    <property type="match status" value="1"/>
</dbReference>
<feature type="domain" description="3-octaprenyl-4-hydroxybenzoate carboxy-lyase-like Rift-related" evidence="2">
    <location>
        <begin position="109"/>
        <end position="310"/>
    </location>
</feature>
<dbReference type="EMBL" id="BATA01000050">
    <property type="protein sequence ID" value="GAD53147.1"/>
    <property type="molecule type" value="Genomic_DNA"/>
</dbReference>
<dbReference type="InterPro" id="IPR048304">
    <property type="entry name" value="UbiD_Rift_dom"/>
</dbReference>
<dbReference type="GO" id="GO:0005829">
    <property type="term" value="C:cytosol"/>
    <property type="evidence" value="ECO:0007669"/>
    <property type="project" value="TreeGrafter"/>
</dbReference>
<evidence type="ECO:0000259" key="4">
    <source>
        <dbReference type="Pfam" id="PF20696"/>
    </source>
</evidence>
<dbReference type="Pfam" id="PF01977">
    <property type="entry name" value="UbiD"/>
    <property type="match status" value="1"/>
</dbReference>
<evidence type="ECO:0000313" key="5">
    <source>
        <dbReference type="EMBL" id="GAD53147.1"/>
    </source>
</evidence>
<protein>
    <submittedName>
        <fullName evidence="5">UbiD family decarboxylase associated with menaquinone via futalosine</fullName>
    </submittedName>
</protein>
<sequence length="485" mass="53327">MTDKSLRAFMKTLDEHDRLVRIEDEVALEPDVGALSRASNLVEQGGGPAILTEDLRGYPTGERRIITNVHGSWRNINLAFGLDPETSTEELIFGPFVDRRDERVEPEYVEPSDAPAKQNVVTGDDVSLTDAIPLYRNNLEDGGPYITKGVVVSKDPIEGWENLGIYRIQLKDDETLKVQLFPFHNSGRHFSHAMEAGEPLEVAVLMGLDPVTPIVASSPNEPGTDDYAMAGGIMQESVPVTDGETVDLPVHANAEYVIEGTIDPYHREYEGPMGEFTGTYSEIKRLPEMDVSAITYRDDPIFENLIPAKPAPFGEVEYLAGINTSATLYSQIKDDFPGVKSVNATSPHGLMAVVSMRPGSEGEGKTAAMDLMSTPHGSTYTKLVIVVDEDIDPFNWQEIVWSLSTRLHPGRGLTHIENAPALALDPAALSFGRDDRYDMDKMIIDTTLPSPPADDFQGIVLDPRPEVDEYVETLREMIGGQEGEN</sequence>
<dbReference type="AlphaFoldDB" id="U2YWG9"/>
<feature type="domain" description="3-octaprenyl-4-hydroxybenzoate carboxy-lyase-like C-terminal" evidence="4">
    <location>
        <begin position="318"/>
        <end position="445"/>
    </location>
</feature>
<dbReference type="SUPFAM" id="SSF50475">
    <property type="entry name" value="FMN-binding split barrel"/>
    <property type="match status" value="1"/>
</dbReference>
<evidence type="ECO:0000313" key="6">
    <source>
        <dbReference type="Proteomes" id="UP000016986"/>
    </source>
</evidence>
<gene>
    <name evidence="5" type="ORF">MBEHAL_1907</name>
</gene>
<keyword evidence="6" id="KW-1185">Reference proteome</keyword>
<dbReference type="InterPro" id="IPR049381">
    <property type="entry name" value="UbiD-like_C"/>
</dbReference>
<name>U2YWG9_9EURY</name>
<dbReference type="Proteomes" id="UP000016986">
    <property type="component" value="Unassembled WGS sequence"/>
</dbReference>
<dbReference type="SUPFAM" id="SSF143968">
    <property type="entry name" value="UbiD C-terminal domain-like"/>
    <property type="match status" value="1"/>
</dbReference>
<evidence type="ECO:0000259" key="3">
    <source>
        <dbReference type="Pfam" id="PF20695"/>
    </source>
</evidence>
<dbReference type="Pfam" id="PF20696">
    <property type="entry name" value="UbiD_C"/>
    <property type="match status" value="1"/>
</dbReference>